<dbReference type="RefSeq" id="WP_068563715.1">
    <property type="nucleotide sequence ID" value="NZ_FNLF01000002.1"/>
</dbReference>
<evidence type="ECO:0000313" key="2">
    <source>
        <dbReference type="Proteomes" id="UP000183053"/>
    </source>
</evidence>
<protein>
    <submittedName>
        <fullName evidence="1">Uncharacterized protein</fullName>
    </submittedName>
</protein>
<reference evidence="2" key="1">
    <citation type="submission" date="2016-10" db="EMBL/GenBank/DDBJ databases">
        <authorList>
            <person name="Varghese N."/>
            <person name="Submissions S."/>
        </authorList>
    </citation>
    <scope>NUCLEOTIDE SEQUENCE [LARGE SCALE GENOMIC DNA]</scope>
    <source>
        <strain evidence="2">DSM 44142</strain>
    </source>
</reference>
<dbReference type="EMBL" id="FNLF01000002">
    <property type="protein sequence ID" value="SDQ36673.1"/>
    <property type="molecule type" value="Genomic_DNA"/>
</dbReference>
<dbReference type="AlphaFoldDB" id="A0A1H1AAG8"/>
<proteinExistence type="predicted"/>
<name>A0A1H1AAG8_9ACTN</name>
<keyword evidence="2" id="KW-1185">Reference proteome</keyword>
<evidence type="ECO:0000313" key="1">
    <source>
        <dbReference type="EMBL" id="SDQ36673.1"/>
    </source>
</evidence>
<dbReference type="STRING" id="47312.SAMN04489765_0131"/>
<gene>
    <name evidence="1" type="ORF">SAMN04489765_0131</name>
</gene>
<dbReference type="Proteomes" id="UP000183053">
    <property type="component" value="Unassembled WGS sequence"/>
</dbReference>
<accession>A0A1H1AAG8</accession>
<organism evidence="1 2">
    <name type="scientific">Tsukamurella pulmonis</name>
    <dbReference type="NCBI Taxonomy" id="47312"/>
    <lineage>
        <taxon>Bacteria</taxon>
        <taxon>Bacillati</taxon>
        <taxon>Actinomycetota</taxon>
        <taxon>Actinomycetes</taxon>
        <taxon>Mycobacteriales</taxon>
        <taxon>Tsukamurellaceae</taxon>
        <taxon>Tsukamurella</taxon>
    </lineage>
</organism>
<sequence>MSTKYKFGAARFSNYYAAPTPSAVADLELADYEAVGIEGEVVLLLSNEDGEGLILSGTSDEVVDYLTLALNHAIARRALTPPAPQLDEIPADLAEARDTALLARAAHRKEVA</sequence>